<gene>
    <name evidence="1" type="ORF">CANARDRAFT_27071</name>
</gene>
<name>A0A1E4T4H8_9ASCO</name>
<reference evidence="2" key="1">
    <citation type="submission" date="2016-04" db="EMBL/GenBank/DDBJ databases">
        <title>Comparative genomics of biotechnologically important yeasts.</title>
        <authorList>
            <consortium name="DOE Joint Genome Institute"/>
            <person name="Riley R."/>
            <person name="Haridas S."/>
            <person name="Wolfe K.H."/>
            <person name="Lopes M.R."/>
            <person name="Hittinger C.T."/>
            <person name="Goker M."/>
            <person name="Salamov A."/>
            <person name="Wisecaver J."/>
            <person name="Long T.M."/>
            <person name="Aerts A.L."/>
            <person name="Barry K."/>
            <person name="Choi C."/>
            <person name="Clum A."/>
            <person name="Coughlan A.Y."/>
            <person name="Deshpande S."/>
            <person name="Douglass A.P."/>
            <person name="Hanson S.J."/>
            <person name="Klenk H.-P."/>
            <person name="Labutti K."/>
            <person name="Lapidus A."/>
            <person name="Lindquist E."/>
            <person name="Lipzen A."/>
            <person name="Meier-Kolthoff J.P."/>
            <person name="Ohm R.A."/>
            <person name="Otillar R.P."/>
            <person name="Pangilinan J."/>
            <person name="Peng Y."/>
            <person name="Rokas A."/>
            <person name="Rosa C.A."/>
            <person name="Scheuner C."/>
            <person name="Sibirny A.A."/>
            <person name="Slot J.C."/>
            <person name="Stielow J.B."/>
            <person name="Sun H."/>
            <person name="Kurtzman C.P."/>
            <person name="Blackwell M."/>
            <person name="Grigoriev I.V."/>
            <person name="Jeffries T.W."/>
        </authorList>
    </citation>
    <scope>NUCLEOTIDE SEQUENCE [LARGE SCALE GENOMIC DNA]</scope>
    <source>
        <strain evidence="2">NRRL YB-2248</strain>
    </source>
</reference>
<evidence type="ECO:0000313" key="2">
    <source>
        <dbReference type="Proteomes" id="UP000094801"/>
    </source>
</evidence>
<sequence>MFYSHKSALCPAAVLTATNHASATLSEGNKNPIFINVSYHSTTFNWSTVYS</sequence>
<proteinExistence type="predicted"/>
<protein>
    <submittedName>
        <fullName evidence="1">Uncharacterized protein</fullName>
    </submittedName>
</protein>
<keyword evidence="2" id="KW-1185">Reference proteome</keyword>
<accession>A0A1E4T4H8</accession>
<dbReference type="Proteomes" id="UP000094801">
    <property type="component" value="Unassembled WGS sequence"/>
</dbReference>
<evidence type="ECO:0000313" key="1">
    <source>
        <dbReference type="EMBL" id="ODV86644.1"/>
    </source>
</evidence>
<dbReference type="AlphaFoldDB" id="A0A1E4T4H8"/>
<organism evidence="1 2">
    <name type="scientific">[Candida] arabinofermentans NRRL YB-2248</name>
    <dbReference type="NCBI Taxonomy" id="983967"/>
    <lineage>
        <taxon>Eukaryota</taxon>
        <taxon>Fungi</taxon>
        <taxon>Dikarya</taxon>
        <taxon>Ascomycota</taxon>
        <taxon>Saccharomycotina</taxon>
        <taxon>Pichiomycetes</taxon>
        <taxon>Pichiales</taxon>
        <taxon>Pichiaceae</taxon>
        <taxon>Ogataea</taxon>
        <taxon>Ogataea/Candida clade</taxon>
    </lineage>
</organism>
<dbReference type="EMBL" id="KV453849">
    <property type="protein sequence ID" value="ODV86644.1"/>
    <property type="molecule type" value="Genomic_DNA"/>
</dbReference>